<dbReference type="EMBL" id="AP024169">
    <property type="protein sequence ID" value="BCN30726.1"/>
    <property type="molecule type" value="Genomic_DNA"/>
</dbReference>
<evidence type="ECO:0000313" key="8">
    <source>
        <dbReference type="Proteomes" id="UP000595897"/>
    </source>
</evidence>
<proteinExistence type="predicted"/>
<keyword evidence="3" id="KW-0479">Metal-binding</keyword>
<dbReference type="InterPro" id="IPR012347">
    <property type="entry name" value="Ferritin-like"/>
</dbReference>
<organism evidence="7 8">
    <name type="scientific">Anaeromicropila herbilytica</name>
    <dbReference type="NCBI Taxonomy" id="2785025"/>
    <lineage>
        <taxon>Bacteria</taxon>
        <taxon>Bacillati</taxon>
        <taxon>Bacillota</taxon>
        <taxon>Clostridia</taxon>
        <taxon>Lachnospirales</taxon>
        <taxon>Lachnospiraceae</taxon>
        <taxon>Anaeromicropila</taxon>
    </lineage>
</organism>
<dbReference type="SUPFAM" id="SSF57802">
    <property type="entry name" value="Rubredoxin-like"/>
    <property type="match status" value="1"/>
</dbReference>
<evidence type="ECO:0000256" key="2">
    <source>
        <dbReference type="ARBA" id="ARBA00022448"/>
    </source>
</evidence>
<dbReference type="InterPro" id="IPR052364">
    <property type="entry name" value="Rubrerythrin"/>
</dbReference>
<protein>
    <submittedName>
        <fullName evidence="7">Rubrerythrin</fullName>
    </submittedName>
</protein>
<dbReference type="Proteomes" id="UP000595897">
    <property type="component" value="Chromosome"/>
</dbReference>
<evidence type="ECO:0000313" key="7">
    <source>
        <dbReference type="EMBL" id="BCN30726.1"/>
    </source>
</evidence>
<dbReference type="Gene3D" id="1.20.1260.10">
    <property type="match status" value="1"/>
</dbReference>
<sequence length="181" mass="20912">MDFKQSKTYNNLLTAYEKELELSAKYLIYRDIANREGFIEIGNIYEVTSRNNKEHARIWLRRLNEGKLPTTQEALTESTADELKMASEMYQGFSTIAKEEGYDDIAALFNGVSNIDFNHSSRFEKLRTNVANNQVFCKPEETLWICMQCGNIMSGLCAPDICPVCGFPNSYYRLFDEMIDY</sequence>
<dbReference type="PANTHER" id="PTHR43865">
    <property type="entry name" value="RUBRERYTHRIN-RELATED"/>
    <property type="match status" value="1"/>
</dbReference>
<dbReference type="InterPro" id="IPR048574">
    <property type="entry name" value="RUBY_RBDX"/>
</dbReference>
<keyword evidence="8" id="KW-1185">Reference proteome</keyword>
<accession>A0A7R7IDA6</accession>
<dbReference type="Pfam" id="PF21349">
    <property type="entry name" value="RUBY_RBDX"/>
    <property type="match status" value="1"/>
</dbReference>
<dbReference type="PANTHER" id="PTHR43865:SF1">
    <property type="entry name" value="RUBRERYTHRIN-RELATED"/>
    <property type="match status" value="1"/>
</dbReference>
<comment type="cofactor">
    <cofactor evidence="1">
        <name>Fe(3+)</name>
        <dbReference type="ChEBI" id="CHEBI:29034"/>
    </cofactor>
</comment>
<evidence type="ECO:0000256" key="5">
    <source>
        <dbReference type="ARBA" id="ARBA00023004"/>
    </source>
</evidence>
<dbReference type="InterPro" id="IPR003251">
    <property type="entry name" value="Rr_diiron-bd_dom"/>
</dbReference>
<keyword evidence="2" id="KW-0813">Transport</keyword>
<evidence type="ECO:0000256" key="4">
    <source>
        <dbReference type="ARBA" id="ARBA00022982"/>
    </source>
</evidence>
<dbReference type="PROSITE" id="PS50905">
    <property type="entry name" value="FERRITIN_LIKE"/>
    <property type="match status" value="1"/>
</dbReference>
<gene>
    <name evidence="7" type="ORF">bsdtb5_20210</name>
</gene>
<dbReference type="InterPro" id="IPR009078">
    <property type="entry name" value="Ferritin-like_SF"/>
</dbReference>
<dbReference type="SUPFAM" id="SSF47240">
    <property type="entry name" value="Ferritin-like"/>
    <property type="match status" value="1"/>
</dbReference>
<name>A0A7R7IDA6_9FIRM</name>
<dbReference type="Pfam" id="PF02915">
    <property type="entry name" value="Rubrerythrin"/>
    <property type="match status" value="1"/>
</dbReference>
<dbReference type="InterPro" id="IPR009040">
    <property type="entry name" value="Ferritin-like_diiron"/>
</dbReference>
<dbReference type="GO" id="GO:0046872">
    <property type="term" value="F:metal ion binding"/>
    <property type="evidence" value="ECO:0007669"/>
    <property type="project" value="UniProtKB-KW"/>
</dbReference>
<keyword evidence="5" id="KW-0408">Iron</keyword>
<dbReference type="GO" id="GO:0016491">
    <property type="term" value="F:oxidoreductase activity"/>
    <property type="evidence" value="ECO:0007669"/>
    <property type="project" value="InterPro"/>
</dbReference>
<reference evidence="7 8" key="1">
    <citation type="submission" date="2020-11" db="EMBL/GenBank/DDBJ databases">
        <title>Draft genome sequencing of a Lachnospiraceae strain isolated from anoxic soil subjected to BSD treatment.</title>
        <authorList>
            <person name="Uek A."/>
            <person name="Tonouchi A."/>
        </authorList>
    </citation>
    <scope>NUCLEOTIDE SEQUENCE [LARGE SCALE GENOMIC DNA]</scope>
    <source>
        <strain evidence="7 8">TB5</strain>
    </source>
</reference>
<dbReference type="AlphaFoldDB" id="A0A7R7IDA6"/>
<feature type="domain" description="Ferritin-like diiron" evidence="6">
    <location>
        <begin position="2"/>
        <end position="134"/>
    </location>
</feature>
<evidence type="ECO:0000259" key="6">
    <source>
        <dbReference type="PROSITE" id="PS50905"/>
    </source>
</evidence>
<dbReference type="KEGG" id="ahb:bsdtb5_20210"/>
<dbReference type="CDD" id="cd01041">
    <property type="entry name" value="Rubrerythrin"/>
    <property type="match status" value="1"/>
</dbReference>
<keyword evidence="4" id="KW-0249">Electron transport</keyword>
<dbReference type="RefSeq" id="WP_271715921.1">
    <property type="nucleotide sequence ID" value="NZ_AP024169.1"/>
</dbReference>
<evidence type="ECO:0000256" key="3">
    <source>
        <dbReference type="ARBA" id="ARBA00022723"/>
    </source>
</evidence>
<evidence type="ECO:0000256" key="1">
    <source>
        <dbReference type="ARBA" id="ARBA00001965"/>
    </source>
</evidence>
<dbReference type="Gene3D" id="2.20.28.10">
    <property type="match status" value="1"/>
</dbReference>